<gene>
    <name evidence="9" type="primary">LOC108705431</name>
</gene>
<feature type="active site" description="Proton acceptor" evidence="5">
    <location>
        <position position="77"/>
    </location>
</feature>
<evidence type="ECO:0000256" key="3">
    <source>
        <dbReference type="ARBA" id="ARBA00022801"/>
    </source>
</evidence>
<dbReference type="FunFam" id="3.60.110.10:FF:000001">
    <property type="entry name" value="biotinidase isoform X1"/>
    <property type="match status" value="1"/>
</dbReference>
<dbReference type="InterPro" id="IPR012101">
    <property type="entry name" value="Biotinidase-like_euk"/>
</dbReference>
<dbReference type="OrthoDB" id="10250282at2759"/>
<evidence type="ECO:0000256" key="5">
    <source>
        <dbReference type="PIRSR" id="PIRSR011861-1"/>
    </source>
</evidence>
<dbReference type="GO" id="GO:0015939">
    <property type="term" value="P:pantothenate metabolic process"/>
    <property type="evidence" value="ECO:0000318"/>
    <property type="project" value="GO_Central"/>
</dbReference>
<proteinExistence type="inferred from homology"/>
<evidence type="ECO:0000256" key="7">
    <source>
        <dbReference type="SAM" id="SignalP"/>
    </source>
</evidence>
<dbReference type="GO" id="GO:0017159">
    <property type="term" value="F:pantetheine hydrolase activity"/>
    <property type="evidence" value="ECO:0000318"/>
    <property type="project" value="GO_Central"/>
</dbReference>
<dbReference type="PANTHER" id="PTHR10609:SF27">
    <property type="entry name" value="CN HYDROLASE DOMAIN-CONTAINING PROTEIN-RELATED"/>
    <property type="match status" value="1"/>
</dbReference>
<evidence type="ECO:0000313" key="9">
    <source>
        <dbReference type="RefSeq" id="XP_018097797.2"/>
    </source>
</evidence>
<feature type="coiled-coil region" evidence="6">
    <location>
        <begin position="41"/>
        <end position="68"/>
    </location>
</feature>
<reference evidence="9" key="1">
    <citation type="submission" date="2025-08" db="UniProtKB">
        <authorList>
            <consortium name="RefSeq"/>
        </authorList>
    </citation>
    <scope>IDENTIFICATION</scope>
    <source>
        <strain evidence="9">J_2021</strain>
        <tissue evidence="9">Erythrocytes</tissue>
    </source>
</reference>
<dbReference type="PANTHER" id="PTHR10609">
    <property type="entry name" value="BIOTINIDASE-RELATED"/>
    <property type="match status" value="1"/>
</dbReference>
<sequence>MISFYFLLFILLSAIQSHGLDKFIAAVYEHAVILPENSLTLVTAEEALVQMNRNLDILEKAIKSAASQGAHIIVTPEDGIYGWVFTRESIYPFLEDIPDPEVNWIPCFDPERFGRAPVQTRLSCIAKNNSIYVVASIGDKKPCNVSSVGCPEDGHFFYNTAVVFDSDGRLVARYHKYNLYSFEGQFNVPPEPELVTFETPFGKFGIFICFDILFYQPAASLVVDHKVDTILYTTGWLNILPLFTAIEFHSAWAMGMGVNLLAANLHNTSMRMTGSGIYSPESIGPYYYNMDTEDGHLILSELSAHPRNSSTFFTPNWSLYANSIDKYSPGLNVFSGHLFADEYTFTKLTEPQGNYTLCQNNFCCHLTYSILEKIIDEVYVLGVFNGLHTVEAKCYMQVCTLLKCLNTDLKTCGLPVETASTKFDYFSLSGNFSSSFVFPEVLLSEIKLAAGMFQVLPDGRLISQSSISQKPLLSATLLARLYDKDPKH</sequence>
<feature type="active site" description="Nucleophile" evidence="5">
    <location>
        <position position="209"/>
    </location>
</feature>
<keyword evidence="6" id="KW-0175">Coiled coil</keyword>
<name>A0A310TMX5_XENLA</name>
<protein>
    <submittedName>
        <fullName evidence="9">Pantetheinase</fullName>
    </submittedName>
</protein>
<dbReference type="InterPro" id="IPR040154">
    <property type="entry name" value="Biotinidase/VNN"/>
</dbReference>
<dbReference type="PaxDb" id="8355-A0A310TMX5"/>
<feature type="chain" id="PRO_5041084422" evidence="7">
    <location>
        <begin position="20"/>
        <end position="488"/>
    </location>
</feature>
<dbReference type="InterPro" id="IPR003010">
    <property type="entry name" value="C-N_Hydrolase"/>
</dbReference>
<dbReference type="Pfam" id="PF19018">
    <property type="entry name" value="Vanin_C"/>
    <property type="match status" value="1"/>
</dbReference>
<accession>A0A310TMX5</accession>
<dbReference type="Pfam" id="PF00795">
    <property type="entry name" value="CN_hydrolase"/>
    <property type="match status" value="1"/>
</dbReference>
<dbReference type="InterPro" id="IPR043957">
    <property type="entry name" value="Vanin_C"/>
</dbReference>
<keyword evidence="4" id="KW-0325">Glycoprotein</keyword>
<dbReference type="AlphaFoldDB" id="A0A310TMX5"/>
<evidence type="ECO:0000256" key="4">
    <source>
        <dbReference type="ARBA" id="ARBA00023180"/>
    </source>
</evidence>
<evidence type="ECO:0000313" key="8">
    <source>
        <dbReference type="Proteomes" id="UP000186698"/>
    </source>
</evidence>
<dbReference type="KEGG" id="xla:108705431"/>
<dbReference type="CDD" id="cd07567">
    <property type="entry name" value="biotinidase_like"/>
    <property type="match status" value="1"/>
</dbReference>
<keyword evidence="2 7" id="KW-0732">Signal</keyword>
<dbReference type="SUPFAM" id="SSF56317">
    <property type="entry name" value="Carbon-nitrogen hydrolase"/>
    <property type="match status" value="1"/>
</dbReference>
<evidence type="ECO:0000256" key="1">
    <source>
        <dbReference type="ARBA" id="ARBA00008225"/>
    </source>
</evidence>
<comment type="similarity">
    <text evidence="1">Belongs to the carbon-nitrogen hydrolase superfamily. BTD/VNN family.</text>
</comment>
<dbReference type="GeneID" id="108705431"/>
<evidence type="ECO:0000256" key="6">
    <source>
        <dbReference type="SAM" id="Coils"/>
    </source>
</evidence>
<accession>A0A974BQN8</accession>
<feature type="active site" description="Proton donor" evidence="5">
    <location>
        <position position="176"/>
    </location>
</feature>
<dbReference type="RefSeq" id="XP_018097797.2">
    <property type="nucleotide sequence ID" value="XM_018242308.2"/>
</dbReference>
<feature type="signal peptide" evidence="7">
    <location>
        <begin position="1"/>
        <end position="19"/>
    </location>
</feature>
<dbReference type="STRING" id="8355.A0A310TMX5"/>
<organism evidence="8 9">
    <name type="scientific">Xenopus laevis</name>
    <name type="common">African clawed frog</name>
    <dbReference type="NCBI Taxonomy" id="8355"/>
    <lineage>
        <taxon>Eukaryota</taxon>
        <taxon>Metazoa</taxon>
        <taxon>Chordata</taxon>
        <taxon>Craniata</taxon>
        <taxon>Vertebrata</taxon>
        <taxon>Euteleostomi</taxon>
        <taxon>Amphibia</taxon>
        <taxon>Batrachia</taxon>
        <taxon>Anura</taxon>
        <taxon>Pipoidea</taxon>
        <taxon>Pipidae</taxon>
        <taxon>Xenopodinae</taxon>
        <taxon>Xenopus</taxon>
        <taxon>Xenopus</taxon>
    </lineage>
</organism>
<dbReference type="Gene3D" id="3.60.110.10">
    <property type="entry name" value="Carbon-nitrogen hydrolase"/>
    <property type="match status" value="1"/>
</dbReference>
<evidence type="ECO:0000256" key="2">
    <source>
        <dbReference type="ARBA" id="ARBA00022729"/>
    </source>
</evidence>
<keyword evidence="3" id="KW-0378">Hydrolase</keyword>
<dbReference type="PIRSF" id="PIRSF011861">
    <property type="entry name" value="Biotinidase"/>
    <property type="match status" value="1"/>
</dbReference>
<dbReference type="PROSITE" id="PS50263">
    <property type="entry name" value="CN_HYDROLASE"/>
    <property type="match status" value="1"/>
</dbReference>
<dbReference type="InterPro" id="IPR036526">
    <property type="entry name" value="C-N_Hydrolase_sf"/>
</dbReference>
<keyword evidence="8" id="KW-1185">Reference proteome</keyword>
<dbReference type="CTD" id="108705431"/>
<dbReference type="Proteomes" id="UP000186698">
    <property type="component" value="Chromosome 5L"/>
</dbReference>